<reference evidence="2 3" key="1">
    <citation type="submission" date="2018-07" db="EMBL/GenBank/DDBJ databases">
        <title>The genomes of Aspergillus section Nigri reveals drivers in fungal speciation.</title>
        <authorList>
            <consortium name="DOE Joint Genome Institute"/>
            <person name="Vesth T.C."/>
            <person name="Nybo J."/>
            <person name="Theobald S."/>
            <person name="Brandl J."/>
            <person name="Frisvad J.C."/>
            <person name="Nielsen K.F."/>
            <person name="Lyhne E.K."/>
            <person name="Kogle M.E."/>
            <person name="Kuo A."/>
            <person name="Riley R."/>
            <person name="Clum A."/>
            <person name="Nolan M."/>
            <person name="Lipzen A."/>
            <person name="Salamov A."/>
            <person name="Henrissat B."/>
            <person name="Wiebenga A."/>
            <person name="De vries R.P."/>
            <person name="Grigoriev I.V."/>
            <person name="Mortensen U.H."/>
            <person name="Andersen M.R."/>
            <person name="Baker S.E."/>
        </authorList>
    </citation>
    <scope>NUCLEOTIDE SEQUENCE [LARGE SCALE GENOMIC DNA]</scope>
    <source>
        <strain evidence="2 3">CBS 139.54b</strain>
    </source>
</reference>
<dbReference type="AlphaFoldDB" id="A0A3F3QGT9"/>
<sequence length="86" mass="9498">MDPWLYIQIKWGPRNFCCFPPPIERQAASLTTNRLHSASGSAPVSIKANGDELRGRPFDPGKHSPPETEKGHAADVCTLDRSYAPH</sequence>
<dbReference type="EMBL" id="KZ852033">
    <property type="protein sequence ID" value="RDH38504.1"/>
    <property type="molecule type" value="Genomic_DNA"/>
</dbReference>
<dbReference type="GeneID" id="38132749"/>
<dbReference type="Proteomes" id="UP000253729">
    <property type="component" value="Unassembled WGS sequence"/>
</dbReference>
<feature type="compositionally biased region" description="Polar residues" evidence="1">
    <location>
        <begin position="32"/>
        <end position="42"/>
    </location>
</feature>
<name>A0A3F3QGT9_9EURO</name>
<dbReference type="RefSeq" id="XP_026631526.1">
    <property type="nucleotide sequence ID" value="XM_026764393.1"/>
</dbReference>
<accession>A0A3F3QGT9</accession>
<gene>
    <name evidence="2" type="ORF">BDQ94DRAFT_134007</name>
</gene>
<feature type="region of interest" description="Disordered" evidence="1">
    <location>
        <begin position="32"/>
        <end position="86"/>
    </location>
</feature>
<evidence type="ECO:0000313" key="3">
    <source>
        <dbReference type="Proteomes" id="UP000253729"/>
    </source>
</evidence>
<evidence type="ECO:0000256" key="1">
    <source>
        <dbReference type="SAM" id="MobiDB-lite"/>
    </source>
</evidence>
<proteinExistence type="predicted"/>
<protein>
    <submittedName>
        <fullName evidence="2">Uncharacterized protein</fullName>
    </submittedName>
</protein>
<keyword evidence="3" id="KW-1185">Reference proteome</keyword>
<evidence type="ECO:0000313" key="2">
    <source>
        <dbReference type="EMBL" id="RDH38504.1"/>
    </source>
</evidence>
<feature type="compositionally biased region" description="Basic and acidic residues" evidence="1">
    <location>
        <begin position="49"/>
        <end position="73"/>
    </location>
</feature>
<organism evidence="2 3">
    <name type="scientific">Aspergillus welwitschiae</name>
    <dbReference type="NCBI Taxonomy" id="1341132"/>
    <lineage>
        <taxon>Eukaryota</taxon>
        <taxon>Fungi</taxon>
        <taxon>Dikarya</taxon>
        <taxon>Ascomycota</taxon>
        <taxon>Pezizomycotina</taxon>
        <taxon>Eurotiomycetes</taxon>
        <taxon>Eurotiomycetidae</taxon>
        <taxon>Eurotiales</taxon>
        <taxon>Aspergillaceae</taxon>
        <taxon>Aspergillus</taxon>
        <taxon>Aspergillus subgen. Circumdati</taxon>
    </lineage>
</organism>